<dbReference type="OMA" id="DPFPEMN"/>
<sequence>MKPPPLASPLLLLLLFLVFPRPDLASAASCHPDDEAGLLGFKSAITADPSGILASWKPGTDCCAWNGVTCLSGDRVTSLWVSGQPDRPAAYLSGTISPSLSKLQDLGGIYLLDLRNISGPFPDLLFRLPKLKFVYIENNRLSGRLPSAIGKLAGLGALSLEGNEFTGPIPASISELTQLTQLKLGGNSLSGAIPSGIRLLKNLTLLSLDGNRLTGPVPDHLGSLTNLRILRLSHNKLSGTIPATISGLAPTLAYLELGHNALTGRIPDFLGNFRTLDTLNLSSNQFRGVVPKSFANLTKIFNLDLSRNHLVDPFPQMYVKGIESLDLSHNRFRLGQIPSWVTSSTIIYSLKLAGCGIKMRMEDWKPKETYFYDYIDLSENQISGSPAGLLNRTDFLVGFAAAGNRLRFDMGALRIPQTMRQLDVSRNLAYGKVPEAVSGLDSLNVSYNRLCGRIPNGAKKFAAAAFAGNRCLCGPPLGPCKS</sequence>
<evidence type="ECO:0000256" key="6">
    <source>
        <dbReference type="ARBA" id="ARBA00022737"/>
    </source>
</evidence>
<evidence type="ECO:0000256" key="4">
    <source>
        <dbReference type="ARBA" id="ARBA00022692"/>
    </source>
</evidence>
<comment type="subcellular location">
    <subcellularLocation>
        <location evidence="2">Cell envelope</location>
    </subcellularLocation>
    <subcellularLocation>
        <location evidence="1">Membrane</location>
        <topology evidence="1">Single-pass membrane protein</topology>
    </subcellularLocation>
</comment>
<dbReference type="KEGG" id="egr:104450734"/>
<dbReference type="InParanoid" id="A0A059BYD1"/>
<keyword evidence="7" id="KW-1133">Transmembrane helix</keyword>
<feature type="signal peptide" evidence="10">
    <location>
        <begin position="1"/>
        <end position="27"/>
    </location>
</feature>
<reference evidence="13" key="1">
    <citation type="submission" date="2013-07" db="EMBL/GenBank/DDBJ databases">
        <title>The genome of Eucalyptus grandis.</title>
        <authorList>
            <person name="Schmutz J."/>
            <person name="Hayes R."/>
            <person name="Myburg A."/>
            <person name="Tuskan G."/>
            <person name="Grattapaglia D."/>
            <person name="Rokhsar D.S."/>
        </authorList>
    </citation>
    <scope>NUCLEOTIDE SEQUENCE</scope>
    <source>
        <tissue evidence="13">Leaf extractions</tissue>
    </source>
</reference>
<evidence type="ECO:0000256" key="9">
    <source>
        <dbReference type="ARBA" id="ARBA00038043"/>
    </source>
</evidence>
<dbReference type="EMBL" id="KK198758">
    <property type="protein sequence ID" value="KCW70964.1"/>
    <property type="molecule type" value="Genomic_DNA"/>
</dbReference>
<accession>A0A059BYD1</accession>
<proteinExistence type="inferred from homology"/>
<dbReference type="Gramene" id="KCW70964">
    <property type="protein sequence ID" value="KCW70964"/>
    <property type="gene ID" value="EUGRSUZ_F04074"/>
</dbReference>
<feature type="domain" description="Leucine-rich repeat-containing N-terminal plant-type" evidence="11">
    <location>
        <begin position="31"/>
        <end position="70"/>
    </location>
</feature>
<dbReference type="InterPro" id="IPR051848">
    <property type="entry name" value="PGIP"/>
</dbReference>
<dbReference type="InterPro" id="IPR013210">
    <property type="entry name" value="LRR_N_plant-typ"/>
</dbReference>
<keyword evidence="5 10" id="KW-0732">Signal</keyword>
<name>A0A059BYD1_EUCGR</name>
<keyword evidence="4" id="KW-0812">Transmembrane</keyword>
<dbReference type="PANTHER" id="PTHR48059:SF19">
    <property type="entry name" value="RECEPTOR-LIKE PROTEIN KINASE 5"/>
    <property type="match status" value="1"/>
</dbReference>
<dbReference type="Pfam" id="PF13855">
    <property type="entry name" value="LRR_8"/>
    <property type="match status" value="1"/>
</dbReference>
<feature type="chain" id="PRO_5001568845" evidence="10">
    <location>
        <begin position="28"/>
        <end position="482"/>
    </location>
</feature>
<evidence type="ECO:0000256" key="3">
    <source>
        <dbReference type="ARBA" id="ARBA00022614"/>
    </source>
</evidence>
<evidence type="ECO:0000259" key="12">
    <source>
        <dbReference type="Pfam" id="PF23598"/>
    </source>
</evidence>
<comment type="similarity">
    <text evidence="9">Belongs to the polygalacturonase-inhibiting protein family.</text>
</comment>
<dbReference type="Pfam" id="PF00560">
    <property type="entry name" value="LRR_1"/>
    <property type="match status" value="1"/>
</dbReference>
<dbReference type="OrthoDB" id="676979at2759"/>
<keyword evidence="3" id="KW-0433">Leucine-rich repeat</keyword>
<dbReference type="eggNOG" id="KOG0619">
    <property type="taxonomic scope" value="Eukaryota"/>
</dbReference>
<dbReference type="Gene3D" id="3.80.10.10">
    <property type="entry name" value="Ribonuclease Inhibitor"/>
    <property type="match status" value="2"/>
</dbReference>
<dbReference type="GO" id="GO:0016020">
    <property type="term" value="C:membrane"/>
    <property type="evidence" value="ECO:0007669"/>
    <property type="project" value="UniProtKB-SubCell"/>
</dbReference>
<dbReference type="PANTHER" id="PTHR48059">
    <property type="entry name" value="POLYGALACTURONASE INHIBITOR 1"/>
    <property type="match status" value="1"/>
</dbReference>
<dbReference type="SUPFAM" id="SSF52058">
    <property type="entry name" value="L domain-like"/>
    <property type="match status" value="1"/>
</dbReference>
<dbReference type="InterPro" id="IPR055414">
    <property type="entry name" value="LRR_R13L4/SHOC2-like"/>
</dbReference>
<evidence type="ECO:0000256" key="2">
    <source>
        <dbReference type="ARBA" id="ARBA00004196"/>
    </source>
</evidence>
<dbReference type="InterPro" id="IPR003591">
    <property type="entry name" value="Leu-rich_rpt_typical-subtyp"/>
</dbReference>
<evidence type="ECO:0000256" key="8">
    <source>
        <dbReference type="ARBA" id="ARBA00023136"/>
    </source>
</evidence>
<evidence type="ECO:0000256" key="1">
    <source>
        <dbReference type="ARBA" id="ARBA00004167"/>
    </source>
</evidence>
<dbReference type="FunFam" id="3.80.10.10:FF:000095">
    <property type="entry name" value="LRR receptor-like serine/threonine-protein kinase GSO1"/>
    <property type="match status" value="1"/>
</dbReference>
<keyword evidence="6" id="KW-0677">Repeat</keyword>
<organism evidence="13">
    <name type="scientific">Eucalyptus grandis</name>
    <name type="common">Flooded gum</name>
    <dbReference type="NCBI Taxonomy" id="71139"/>
    <lineage>
        <taxon>Eukaryota</taxon>
        <taxon>Viridiplantae</taxon>
        <taxon>Streptophyta</taxon>
        <taxon>Embryophyta</taxon>
        <taxon>Tracheophyta</taxon>
        <taxon>Spermatophyta</taxon>
        <taxon>Magnoliopsida</taxon>
        <taxon>eudicotyledons</taxon>
        <taxon>Gunneridae</taxon>
        <taxon>Pentapetalae</taxon>
        <taxon>rosids</taxon>
        <taxon>malvids</taxon>
        <taxon>Myrtales</taxon>
        <taxon>Myrtaceae</taxon>
        <taxon>Myrtoideae</taxon>
        <taxon>Eucalypteae</taxon>
        <taxon>Eucalyptus</taxon>
    </lineage>
</organism>
<evidence type="ECO:0000313" key="13">
    <source>
        <dbReference type="EMBL" id="KCW70964.1"/>
    </source>
</evidence>
<evidence type="ECO:0000259" key="11">
    <source>
        <dbReference type="Pfam" id="PF08263"/>
    </source>
</evidence>
<dbReference type="AlphaFoldDB" id="A0A059BYD1"/>
<evidence type="ECO:0000256" key="5">
    <source>
        <dbReference type="ARBA" id="ARBA00022729"/>
    </source>
</evidence>
<dbReference type="InterPro" id="IPR001611">
    <property type="entry name" value="Leu-rich_rpt"/>
</dbReference>
<evidence type="ECO:0000256" key="10">
    <source>
        <dbReference type="SAM" id="SignalP"/>
    </source>
</evidence>
<dbReference type="SMART" id="SM00369">
    <property type="entry name" value="LRR_TYP"/>
    <property type="match status" value="5"/>
</dbReference>
<dbReference type="Pfam" id="PF08263">
    <property type="entry name" value="LRRNT_2"/>
    <property type="match status" value="1"/>
</dbReference>
<dbReference type="InterPro" id="IPR032675">
    <property type="entry name" value="LRR_dom_sf"/>
</dbReference>
<protein>
    <submittedName>
        <fullName evidence="13">Uncharacterized protein</fullName>
    </submittedName>
</protein>
<gene>
    <name evidence="13" type="ORF">EUGRSUZ_F04074</name>
</gene>
<dbReference type="FunCoup" id="A0A059BYD1">
    <property type="interactions" value="1497"/>
</dbReference>
<feature type="domain" description="Disease resistance R13L4/SHOC-2-like LRR" evidence="12">
    <location>
        <begin position="123"/>
        <end position="235"/>
    </location>
</feature>
<evidence type="ECO:0000256" key="7">
    <source>
        <dbReference type="ARBA" id="ARBA00022989"/>
    </source>
</evidence>
<keyword evidence="8" id="KW-0472">Membrane</keyword>
<dbReference type="Pfam" id="PF23598">
    <property type="entry name" value="LRR_14"/>
    <property type="match status" value="1"/>
</dbReference>